<dbReference type="Proteomes" id="UP000605099">
    <property type="component" value="Unassembled WGS sequence"/>
</dbReference>
<dbReference type="InterPro" id="IPR014710">
    <property type="entry name" value="RmlC-like_jellyroll"/>
</dbReference>
<dbReference type="SUPFAM" id="SSF51182">
    <property type="entry name" value="RmlC-like cupins"/>
    <property type="match status" value="1"/>
</dbReference>
<evidence type="ECO:0000259" key="1">
    <source>
        <dbReference type="Pfam" id="PF07883"/>
    </source>
</evidence>
<sequence>MKIAEGYPDLIKSKLPAITHHVSGFAGYLLQGEHSQLVFSDFTGDFNAPDHVHGHHLGIVLEGEVEMTIEGETRIYGPGEYYIVAPGAVHSAKIEKGTKSIDIWFEPDHIRLKD</sequence>
<comment type="caution">
    <text evidence="2">The sequence shown here is derived from an EMBL/GenBank/DDBJ whole genome shotgun (WGS) entry which is preliminary data.</text>
</comment>
<dbReference type="InterPro" id="IPR013096">
    <property type="entry name" value="Cupin_2"/>
</dbReference>
<reference evidence="3" key="1">
    <citation type="journal article" date="2019" name="Int. J. Syst. Evol. Microbiol.">
        <title>The Global Catalogue of Microorganisms (GCM) 10K type strain sequencing project: providing services to taxonomists for standard genome sequencing and annotation.</title>
        <authorList>
            <consortium name="The Broad Institute Genomics Platform"/>
            <consortium name="The Broad Institute Genome Sequencing Center for Infectious Disease"/>
            <person name="Wu L."/>
            <person name="Ma J."/>
        </authorList>
    </citation>
    <scope>NUCLEOTIDE SEQUENCE [LARGE SCALE GENOMIC DNA]</scope>
    <source>
        <strain evidence="3">CGMCC 1.6784</strain>
    </source>
</reference>
<protein>
    <recommendedName>
        <fullName evidence="1">Cupin type-2 domain-containing protein</fullName>
    </recommendedName>
</protein>
<dbReference type="Gene3D" id="2.60.120.10">
    <property type="entry name" value="Jelly Rolls"/>
    <property type="match status" value="1"/>
</dbReference>
<accession>A0ABQ2K5R6</accession>
<dbReference type="RefSeq" id="WP_188823908.1">
    <property type="nucleotide sequence ID" value="NZ_BMLK01000062.1"/>
</dbReference>
<evidence type="ECO:0000313" key="2">
    <source>
        <dbReference type="EMBL" id="GGN63050.1"/>
    </source>
</evidence>
<proteinExistence type="predicted"/>
<dbReference type="EMBL" id="BMLK01000062">
    <property type="protein sequence ID" value="GGN63050.1"/>
    <property type="molecule type" value="Genomic_DNA"/>
</dbReference>
<dbReference type="Pfam" id="PF07883">
    <property type="entry name" value="Cupin_2"/>
    <property type="match status" value="1"/>
</dbReference>
<dbReference type="InterPro" id="IPR011051">
    <property type="entry name" value="RmlC_Cupin_sf"/>
</dbReference>
<name>A0ABQ2K5R6_9SPHN</name>
<organism evidence="2 3">
    <name type="scientific">Novosphingobium indicum</name>
    <dbReference type="NCBI Taxonomy" id="462949"/>
    <lineage>
        <taxon>Bacteria</taxon>
        <taxon>Pseudomonadati</taxon>
        <taxon>Pseudomonadota</taxon>
        <taxon>Alphaproteobacteria</taxon>
        <taxon>Sphingomonadales</taxon>
        <taxon>Sphingomonadaceae</taxon>
        <taxon>Novosphingobium</taxon>
    </lineage>
</organism>
<keyword evidence="3" id="KW-1185">Reference proteome</keyword>
<feature type="domain" description="Cupin type-2" evidence="1">
    <location>
        <begin position="45"/>
        <end position="93"/>
    </location>
</feature>
<gene>
    <name evidence="2" type="ORF">GCM10011349_47280</name>
</gene>
<evidence type="ECO:0000313" key="3">
    <source>
        <dbReference type="Proteomes" id="UP000605099"/>
    </source>
</evidence>